<evidence type="ECO:0000313" key="2">
    <source>
        <dbReference type="EMBL" id="KAH3892275.1"/>
    </source>
</evidence>
<protein>
    <submittedName>
        <fullName evidence="2">Uncharacterized protein</fullName>
    </submittedName>
</protein>
<dbReference type="Proteomes" id="UP000828390">
    <property type="component" value="Unassembled WGS sequence"/>
</dbReference>
<sequence>MWWQNERRQGVERVHKTEPFLCPGRVPGGWLPGQRRAMEGPSGSSRRLFPKGPPAWYRKKQP</sequence>
<name>A0A9D4S6E0_DREPO</name>
<dbReference type="EMBL" id="JAIWYP010000001">
    <property type="protein sequence ID" value="KAH3892275.1"/>
    <property type="molecule type" value="Genomic_DNA"/>
</dbReference>
<reference evidence="2" key="1">
    <citation type="journal article" date="2019" name="bioRxiv">
        <title>The Genome of the Zebra Mussel, Dreissena polymorpha: A Resource for Invasive Species Research.</title>
        <authorList>
            <person name="McCartney M.A."/>
            <person name="Auch B."/>
            <person name="Kono T."/>
            <person name="Mallez S."/>
            <person name="Zhang Y."/>
            <person name="Obille A."/>
            <person name="Becker A."/>
            <person name="Abrahante J.E."/>
            <person name="Garbe J."/>
            <person name="Badalamenti J.P."/>
            <person name="Herman A."/>
            <person name="Mangelson H."/>
            <person name="Liachko I."/>
            <person name="Sullivan S."/>
            <person name="Sone E.D."/>
            <person name="Koren S."/>
            <person name="Silverstein K.A.T."/>
            <person name="Beckman K.B."/>
            <person name="Gohl D.M."/>
        </authorList>
    </citation>
    <scope>NUCLEOTIDE SEQUENCE</scope>
    <source>
        <strain evidence="2">Duluth1</strain>
        <tissue evidence="2">Whole animal</tissue>
    </source>
</reference>
<accession>A0A9D4S6E0</accession>
<reference evidence="2" key="2">
    <citation type="submission" date="2020-11" db="EMBL/GenBank/DDBJ databases">
        <authorList>
            <person name="McCartney M.A."/>
            <person name="Auch B."/>
            <person name="Kono T."/>
            <person name="Mallez S."/>
            <person name="Becker A."/>
            <person name="Gohl D.M."/>
            <person name="Silverstein K.A.T."/>
            <person name="Koren S."/>
            <person name="Bechman K.B."/>
            <person name="Herman A."/>
            <person name="Abrahante J.E."/>
            <person name="Garbe J."/>
        </authorList>
    </citation>
    <scope>NUCLEOTIDE SEQUENCE</scope>
    <source>
        <strain evidence="2">Duluth1</strain>
        <tissue evidence="2">Whole animal</tissue>
    </source>
</reference>
<proteinExistence type="predicted"/>
<feature type="region of interest" description="Disordered" evidence="1">
    <location>
        <begin position="25"/>
        <end position="62"/>
    </location>
</feature>
<keyword evidence="3" id="KW-1185">Reference proteome</keyword>
<organism evidence="2 3">
    <name type="scientific">Dreissena polymorpha</name>
    <name type="common">Zebra mussel</name>
    <name type="synonym">Mytilus polymorpha</name>
    <dbReference type="NCBI Taxonomy" id="45954"/>
    <lineage>
        <taxon>Eukaryota</taxon>
        <taxon>Metazoa</taxon>
        <taxon>Spiralia</taxon>
        <taxon>Lophotrochozoa</taxon>
        <taxon>Mollusca</taxon>
        <taxon>Bivalvia</taxon>
        <taxon>Autobranchia</taxon>
        <taxon>Heteroconchia</taxon>
        <taxon>Euheterodonta</taxon>
        <taxon>Imparidentia</taxon>
        <taxon>Neoheterodontei</taxon>
        <taxon>Myida</taxon>
        <taxon>Dreissenoidea</taxon>
        <taxon>Dreissenidae</taxon>
        <taxon>Dreissena</taxon>
    </lineage>
</organism>
<evidence type="ECO:0000256" key="1">
    <source>
        <dbReference type="SAM" id="MobiDB-lite"/>
    </source>
</evidence>
<gene>
    <name evidence="2" type="ORF">DPMN_016390</name>
</gene>
<evidence type="ECO:0000313" key="3">
    <source>
        <dbReference type="Proteomes" id="UP000828390"/>
    </source>
</evidence>
<comment type="caution">
    <text evidence="2">The sequence shown here is derived from an EMBL/GenBank/DDBJ whole genome shotgun (WGS) entry which is preliminary data.</text>
</comment>
<dbReference type="AlphaFoldDB" id="A0A9D4S6E0"/>